<evidence type="ECO:0000313" key="3">
    <source>
        <dbReference type="Proteomes" id="UP000252085"/>
    </source>
</evidence>
<gene>
    <name evidence="2" type="ORF">A6769_18400</name>
</gene>
<proteinExistence type="predicted"/>
<name>A0A367RHV4_NOSPU</name>
<feature type="domain" description="DUF5615" evidence="1">
    <location>
        <begin position="3"/>
        <end position="59"/>
    </location>
</feature>
<comment type="caution">
    <text evidence="2">The sequence shown here is derived from an EMBL/GenBank/DDBJ whole genome shotgun (WGS) entry which is preliminary data.</text>
</comment>
<dbReference type="Pfam" id="PF18480">
    <property type="entry name" value="DUF5615"/>
    <property type="match status" value="1"/>
</dbReference>
<accession>A0A367RHV4</accession>
<dbReference type="EMBL" id="LXQE01000151">
    <property type="protein sequence ID" value="RCJ35619.1"/>
    <property type="molecule type" value="Genomic_DNA"/>
</dbReference>
<sequence>MLRLLADENFNNQIVRGILRRKSEIDIVRVQDVGLSKTDDRVILEWAAQQGRVLLTHDVETITRYAYERVQAGLEMPGVFEISRSFSVGLAIEDILLIAEGSFEGEWEGQVQYLPLR</sequence>
<organism evidence="2 3">
    <name type="scientific">Nostoc punctiforme NIES-2108</name>
    <dbReference type="NCBI Taxonomy" id="1356359"/>
    <lineage>
        <taxon>Bacteria</taxon>
        <taxon>Bacillati</taxon>
        <taxon>Cyanobacteriota</taxon>
        <taxon>Cyanophyceae</taxon>
        <taxon>Nostocales</taxon>
        <taxon>Nostocaceae</taxon>
        <taxon>Nostoc</taxon>
    </lineage>
</organism>
<evidence type="ECO:0000259" key="1">
    <source>
        <dbReference type="Pfam" id="PF18480"/>
    </source>
</evidence>
<dbReference type="InterPro" id="IPR041049">
    <property type="entry name" value="DUF5615"/>
</dbReference>
<evidence type="ECO:0000313" key="2">
    <source>
        <dbReference type="EMBL" id="RCJ35619.1"/>
    </source>
</evidence>
<dbReference type="Proteomes" id="UP000252085">
    <property type="component" value="Unassembled WGS sequence"/>
</dbReference>
<dbReference type="AlphaFoldDB" id="A0A367RHV4"/>
<reference evidence="3" key="1">
    <citation type="submission" date="2016-04" db="EMBL/GenBank/DDBJ databases">
        <authorList>
            <person name="Tabuchi Yagui T.R."/>
        </authorList>
    </citation>
    <scope>NUCLEOTIDE SEQUENCE [LARGE SCALE GENOMIC DNA]</scope>
</reference>
<protein>
    <recommendedName>
        <fullName evidence="1">DUF5615 domain-containing protein</fullName>
    </recommendedName>
</protein>